<gene>
    <name evidence="2" type="ORF">MTR80_08250</name>
</gene>
<dbReference type="RefSeq" id="WP_249462361.1">
    <property type="nucleotide sequence ID" value="NZ_CP094619.1"/>
</dbReference>
<dbReference type="PANTHER" id="PTHR38590">
    <property type="entry name" value="BLL0828 PROTEIN"/>
    <property type="match status" value="1"/>
</dbReference>
<protein>
    <submittedName>
        <fullName evidence="2">DUF559 domain-containing protein</fullName>
    </submittedName>
</protein>
<feature type="domain" description="DUF559" evidence="1">
    <location>
        <begin position="50"/>
        <end position="117"/>
    </location>
</feature>
<evidence type="ECO:0000313" key="3">
    <source>
        <dbReference type="Proteomes" id="UP000831759"/>
    </source>
</evidence>
<accession>A0ABY4NLP2</accession>
<dbReference type="InterPro" id="IPR011335">
    <property type="entry name" value="Restrct_endonuc-II-like"/>
</dbReference>
<dbReference type="EMBL" id="CP094619">
    <property type="protein sequence ID" value="UQN37678.1"/>
    <property type="molecule type" value="Genomic_DNA"/>
</dbReference>
<dbReference type="Pfam" id="PF04480">
    <property type="entry name" value="DUF559"/>
    <property type="match status" value="1"/>
</dbReference>
<reference evidence="2 3" key="1">
    <citation type="journal article" date="2022" name="Int. J. Syst. Evol. Microbiol.">
        <title>Characterization of Alcaligenes aquatilis as a novel member of heterotrophic nitrifier-aerobic denitrifier and its performance in treating piggery wastewater.</title>
        <authorList>
            <person name="Cao X."/>
            <person name="Zhao B."/>
            <person name="Wu Y."/>
            <person name="Huang J."/>
            <person name="Wang H."/>
            <person name="Sun X."/>
            <person name="Li S."/>
        </authorList>
    </citation>
    <scope>NUCLEOTIDE SEQUENCE [LARGE SCALE GENOMIC DNA]</scope>
    <source>
        <strain evidence="2 3">AS1</strain>
    </source>
</reference>
<proteinExistence type="predicted"/>
<organism evidence="2 3">
    <name type="scientific">Alcaligenes aquatilis</name>
    <dbReference type="NCBI Taxonomy" id="323284"/>
    <lineage>
        <taxon>Bacteria</taxon>
        <taxon>Pseudomonadati</taxon>
        <taxon>Pseudomonadota</taxon>
        <taxon>Betaproteobacteria</taxon>
        <taxon>Burkholderiales</taxon>
        <taxon>Alcaligenaceae</taxon>
        <taxon>Alcaligenes</taxon>
    </lineage>
</organism>
<dbReference type="GeneID" id="96868922"/>
<dbReference type="Proteomes" id="UP000831759">
    <property type="component" value="Chromosome"/>
</dbReference>
<name>A0ABY4NLP2_9BURK</name>
<dbReference type="Gene3D" id="3.40.960.10">
    <property type="entry name" value="VSR Endonuclease"/>
    <property type="match status" value="1"/>
</dbReference>
<dbReference type="PANTHER" id="PTHR38590:SF1">
    <property type="entry name" value="BLL0828 PROTEIN"/>
    <property type="match status" value="1"/>
</dbReference>
<evidence type="ECO:0000313" key="2">
    <source>
        <dbReference type="EMBL" id="UQN37678.1"/>
    </source>
</evidence>
<dbReference type="SUPFAM" id="SSF52980">
    <property type="entry name" value="Restriction endonuclease-like"/>
    <property type="match status" value="1"/>
</dbReference>
<keyword evidence="3" id="KW-1185">Reference proteome</keyword>
<dbReference type="InterPro" id="IPR047216">
    <property type="entry name" value="Endonuclease_DUF559_bact"/>
</dbReference>
<sequence length="316" mass="37332">MKYPGKPEVPPSWYKDRGQSFIEDKFSNALDEMAELIEKEHWFGDLEKHSRYRVDFILKDARLIIELDGHEFHSSKEQLEKDAVRQRYLTRAGYTVIRFTGREVNRSPTDCVAEVRQIYKERMQRAPSKYRAMYIDYRFLVRQMSEAFRFYRELHPNKSLEFPSLEKFIPHAVEWLHEKSFITAFVFLLPEEKEEISYLEGKVQEYEKGEVRINIVTDEWYSLELGDHMVSFSHLFDDFYLVADDPVYVYPLRSVLPEEFSENQLGGYVVKSLSGGKILRKGNDETAFAGTDLAHVLWQNVWYPIGTSMGLKVYEL</sequence>
<evidence type="ECO:0000259" key="1">
    <source>
        <dbReference type="Pfam" id="PF04480"/>
    </source>
</evidence>
<dbReference type="InterPro" id="IPR007569">
    <property type="entry name" value="DUF559"/>
</dbReference>